<dbReference type="Pfam" id="PF05401">
    <property type="entry name" value="NodS"/>
    <property type="match status" value="1"/>
</dbReference>
<dbReference type="Proteomes" id="UP000029493">
    <property type="component" value="Chromosome"/>
</dbReference>
<dbReference type="GO" id="GO:0009312">
    <property type="term" value="P:oligosaccharide biosynthetic process"/>
    <property type="evidence" value="ECO:0007669"/>
    <property type="project" value="InterPro"/>
</dbReference>
<dbReference type="AlphaFoldDB" id="A0A089WP81"/>
<dbReference type="GO" id="GO:0032259">
    <property type="term" value="P:methylation"/>
    <property type="evidence" value="ECO:0007669"/>
    <property type="project" value="UniProtKB-KW"/>
</dbReference>
<dbReference type="SUPFAM" id="SSF53335">
    <property type="entry name" value="S-adenosyl-L-methionine-dependent methyltransferases"/>
    <property type="match status" value="1"/>
</dbReference>
<organism evidence="1 2">
    <name type="scientific">Pseudomonas cremoricolorata</name>
    <dbReference type="NCBI Taxonomy" id="157783"/>
    <lineage>
        <taxon>Bacteria</taxon>
        <taxon>Pseudomonadati</taxon>
        <taxon>Pseudomonadota</taxon>
        <taxon>Gammaproteobacteria</taxon>
        <taxon>Pseudomonadales</taxon>
        <taxon>Pseudomonadaceae</taxon>
        <taxon>Pseudomonas</taxon>
    </lineage>
</organism>
<keyword evidence="1" id="KW-0489">Methyltransferase</keyword>
<dbReference type="EMBL" id="CP009455">
    <property type="protein sequence ID" value="AIR91100.1"/>
    <property type="molecule type" value="Genomic_DNA"/>
</dbReference>
<protein>
    <submittedName>
        <fullName evidence="1">Methyltransferase</fullName>
    </submittedName>
</protein>
<dbReference type="STRING" id="157783.LK03_18315"/>
<dbReference type="InterPro" id="IPR008715">
    <property type="entry name" value="SAM-MeTfrase_NodS-like"/>
</dbReference>
<dbReference type="CDD" id="cd02440">
    <property type="entry name" value="AdoMet_MTases"/>
    <property type="match status" value="1"/>
</dbReference>
<name>A0A089WP81_9PSED</name>
<reference evidence="1 2" key="1">
    <citation type="submission" date="2014-09" db="EMBL/GenBank/DDBJ databases">
        <authorList>
            <person name="Chan K.-G."/>
        </authorList>
    </citation>
    <scope>NUCLEOTIDE SEQUENCE [LARGE SCALE GENOMIC DNA]</scope>
    <source>
        <strain evidence="1 2">ND07</strain>
    </source>
</reference>
<dbReference type="RefSeq" id="WP_038413790.1">
    <property type="nucleotide sequence ID" value="NZ_CP009455.1"/>
</dbReference>
<proteinExistence type="predicted"/>
<keyword evidence="2" id="KW-1185">Reference proteome</keyword>
<accession>A0A089WP81</accession>
<dbReference type="OrthoDB" id="116799at2"/>
<evidence type="ECO:0000313" key="1">
    <source>
        <dbReference type="EMBL" id="AIR91100.1"/>
    </source>
</evidence>
<dbReference type="Gene3D" id="3.40.50.150">
    <property type="entry name" value="Vaccinia Virus protein VP39"/>
    <property type="match status" value="1"/>
</dbReference>
<sequence>MSIDAQYFAELYAGDEDPWAFRTRWYERRKRELIMACLPRQFFERIFEPACANGELSALLAERCARLVCQDLNTTAVSLARQRLAGFSHASVELGRLPADWPGERFDLIVLGEIGYYLDADDWLRVIEQSLSSLTEDGGLLACHWRHPIDGCPQDGQQVHAMLEQHLPLHRLLLHDEADFQLAYWTCRPRAIDLEERCL</sequence>
<evidence type="ECO:0000313" key="2">
    <source>
        <dbReference type="Proteomes" id="UP000029493"/>
    </source>
</evidence>
<gene>
    <name evidence="1" type="ORF">LK03_18315</name>
</gene>
<dbReference type="KEGG" id="psw:LK03_18315"/>
<dbReference type="GO" id="GO:0008757">
    <property type="term" value="F:S-adenosylmethionine-dependent methyltransferase activity"/>
    <property type="evidence" value="ECO:0007669"/>
    <property type="project" value="InterPro"/>
</dbReference>
<keyword evidence="1" id="KW-0808">Transferase</keyword>
<dbReference type="eggNOG" id="COG2890">
    <property type="taxonomic scope" value="Bacteria"/>
</dbReference>
<dbReference type="InterPro" id="IPR029063">
    <property type="entry name" value="SAM-dependent_MTases_sf"/>
</dbReference>